<organism evidence="1">
    <name type="scientific">hydrothermal vent metagenome</name>
    <dbReference type="NCBI Taxonomy" id="652676"/>
    <lineage>
        <taxon>unclassified sequences</taxon>
        <taxon>metagenomes</taxon>
        <taxon>ecological metagenomes</taxon>
    </lineage>
</organism>
<proteinExistence type="predicted"/>
<evidence type="ECO:0000313" key="1">
    <source>
        <dbReference type="EMBL" id="VAV92616.1"/>
    </source>
</evidence>
<accession>A0A3B0RVU4</accession>
<protein>
    <submittedName>
        <fullName evidence="1">Uncharacterized protein</fullName>
    </submittedName>
</protein>
<dbReference type="EMBL" id="UOEF01000144">
    <property type="protein sequence ID" value="VAV92616.1"/>
    <property type="molecule type" value="Genomic_DNA"/>
</dbReference>
<reference evidence="1" key="1">
    <citation type="submission" date="2018-06" db="EMBL/GenBank/DDBJ databases">
        <authorList>
            <person name="Zhirakovskaya E."/>
        </authorList>
    </citation>
    <scope>NUCLEOTIDE SEQUENCE</scope>
</reference>
<feature type="non-terminal residue" evidence="1">
    <location>
        <position position="20"/>
    </location>
</feature>
<gene>
    <name evidence="1" type="ORF">MNBD_ALPHA04-933</name>
</gene>
<name>A0A3B0RVU4_9ZZZZ</name>
<dbReference type="AlphaFoldDB" id="A0A3B0RVU4"/>
<sequence length="20" mass="2095">MTNFGNSDIVTILQTAMAPA</sequence>